<accession>A0AAN7WE66</accession>
<proteinExistence type="predicted"/>
<evidence type="ECO:0000313" key="1">
    <source>
        <dbReference type="EMBL" id="KAK5704205.1"/>
    </source>
</evidence>
<organism evidence="1 2">
    <name type="scientific">Elasticomyces elasticus</name>
    <dbReference type="NCBI Taxonomy" id="574655"/>
    <lineage>
        <taxon>Eukaryota</taxon>
        <taxon>Fungi</taxon>
        <taxon>Dikarya</taxon>
        <taxon>Ascomycota</taxon>
        <taxon>Pezizomycotina</taxon>
        <taxon>Dothideomycetes</taxon>
        <taxon>Dothideomycetidae</taxon>
        <taxon>Mycosphaerellales</taxon>
        <taxon>Teratosphaeriaceae</taxon>
        <taxon>Elasticomyces</taxon>
    </lineage>
</organism>
<gene>
    <name evidence="1" type="ORF">LTR97_003218</name>
</gene>
<reference evidence="1" key="1">
    <citation type="submission" date="2023-08" db="EMBL/GenBank/DDBJ databases">
        <title>Black Yeasts Isolated from many extreme environments.</title>
        <authorList>
            <person name="Coleine C."/>
            <person name="Stajich J.E."/>
            <person name="Selbmann L."/>
        </authorList>
    </citation>
    <scope>NUCLEOTIDE SEQUENCE</scope>
    <source>
        <strain evidence="1">CCFEE 5810</strain>
    </source>
</reference>
<evidence type="ECO:0000313" key="2">
    <source>
        <dbReference type="Proteomes" id="UP001310594"/>
    </source>
</evidence>
<dbReference type="EMBL" id="JAVRQU010000004">
    <property type="protein sequence ID" value="KAK5704205.1"/>
    <property type="molecule type" value="Genomic_DNA"/>
</dbReference>
<name>A0AAN7WE66_9PEZI</name>
<dbReference type="Proteomes" id="UP001310594">
    <property type="component" value="Unassembled WGS sequence"/>
</dbReference>
<sequence>MAATSSDLLKRLPPELRLDIYTMVLSTNLIVHRPFPGDFAGRKFGGIYIHWPFAQLLVASKYIYQEAVDIFYSKNEFGLTLDEISGVAPEAYCKIRTIALIGLWNPNVSNVKNLLLKFRHTTTLSISATEDSKLDLRTLTVLTKGHLEDRQLREIERLVNGEIGPLNLSHDDAAPCSWTVTCTKNRGWAEWW</sequence>
<protein>
    <submittedName>
        <fullName evidence="1">Uncharacterized protein</fullName>
    </submittedName>
</protein>
<comment type="caution">
    <text evidence="1">The sequence shown here is derived from an EMBL/GenBank/DDBJ whole genome shotgun (WGS) entry which is preliminary data.</text>
</comment>
<dbReference type="AlphaFoldDB" id="A0AAN7WE66"/>